<protein>
    <submittedName>
        <fullName evidence="1">Uncharacterized protein</fullName>
    </submittedName>
</protein>
<comment type="caution">
    <text evidence="1">The sequence shown here is derived from an EMBL/GenBank/DDBJ whole genome shotgun (WGS) entry which is preliminary data.</text>
</comment>
<proteinExistence type="predicted"/>
<evidence type="ECO:0000313" key="1">
    <source>
        <dbReference type="EMBL" id="KAG0443236.1"/>
    </source>
</evidence>
<gene>
    <name evidence="1" type="ORF">HPB47_015148</name>
</gene>
<sequence length="128" mass="14274">TCEGEGCDSVKVYNCYKDAIYKIHLWSDRFSAGSVAQNCGWANNVSACTEGLITIGCTDEVKGRIRILEEGFDKTRTSVCDPNLLKSLLAWNECHDEEAFEHCVDASHHQIKEPEDSGQLSKKDAECR</sequence>
<organism evidence="1 2">
    <name type="scientific">Ixodes persulcatus</name>
    <name type="common">Taiga tick</name>
    <dbReference type="NCBI Taxonomy" id="34615"/>
    <lineage>
        <taxon>Eukaryota</taxon>
        <taxon>Metazoa</taxon>
        <taxon>Ecdysozoa</taxon>
        <taxon>Arthropoda</taxon>
        <taxon>Chelicerata</taxon>
        <taxon>Arachnida</taxon>
        <taxon>Acari</taxon>
        <taxon>Parasitiformes</taxon>
        <taxon>Ixodida</taxon>
        <taxon>Ixodoidea</taxon>
        <taxon>Ixodidae</taxon>
        <taxon>Ixodinae</taxon>
        <taxon>Ixodes</taxon>
    </lineage>
</organism>
<evidence type="ECO:0000313" key="2">
    <source>
        <dbReference type="Proteomes" id="UP000805193"/>
    </source>
</evidence>
<dbReference type="Proteomes" id="UP000805193">
    <property type="component" value="Unassembled WGS sequence"/>
</dbReference>
<accession>A0AC60QU93</accession>
<name>A0AC60QU93_IXOPE</name>
<reference evidence="1 2" key="1">
    <citation type="journal article" date="2020" name="Cell">
        <title>Large-Scale Comparative Analyses of Tick Genomes Elucidate Their Genetic Diversity and Vector Capacities.</title>
        <authorList>
            <consortium name="Tick Genome and Microbiome Consortium (TIGMIC)"/>
            <person name="Jia N."/>
            <person name="Wang J."/>
            <person name="Shi W."/>
            <person name="Du L."/>
            <person name="Sun Y."/>
            <person name="Zhan W."/>
            <person name="Jiang J.F."/>
            <person name="Wang Q."/>
            <person name="Zhang B."/>
            <person name="Ji P."/>
            <person name="Bell-Sakyi L."/>
            <person name="Cui X.M."/>
            <person name="Yuan T.T."/>
            <person name="Jiang B.G."/>
            <person name="Yang W.F."/>
            <person name="Lam T.T."/>
            <person name="Chang Q.C."/>
            <person name="Ding S.J."/>
            <person name="Wang X.J."/>
            <person name="Zhu J.G."/>
            <person name="Ruan X.D."/>
            <person name="Zhao L."/>
            <person name="Wei J.T."/>
            <person name="Ye R.Z."/>
            <person name="Que T.C."/>
            <person name="Du C.H."/>
            <person name="Zhou Y.H."/>
            <person name="Cheng J.X."/>
            <person name="Dai P.F."/>
            <person name="Guo W.B."/>
            <person name="Han X.H."/>
            <person name="Huang E.J."/>
            <person name="Li L.F."/>
            <person name="Wei W."/>
            <person name="Gao Y.C."/>
            <person name="Liu J.Z."/>
            <person name="Shao H.Z."/>
            <person name="Wang X."/>
            <person name="Wang C.C."/>
            <person name="Yang T.C."/>
            <person name="Huo Q.B."/>
            <person name="Li W."/>
            <person name="Chen H.Y."/>
            <person name="Chen S.E."/>
            <person name="Zhou L.G."/>
            <person name="Ni X.B."/>
            <person name="Tian J.H."/>
            <person name="Sheng Y."/>
            <person name="Liu T."/>
            <person name="Pan Y.S."/>
            <person name="Xia L.Y."/>
            <person name="Li J."/>
            <person name="Zhao F."/>
            <person name="Cao W.C."/>
        </authorList>
    </citation>
    <scope>NUCLEOTIDE SEQUENCE [LARGE SCALE GENOMIC DNA]</scope>
    <source>
        <strain evidence="1">Iper-2018</strain>
    </source>
</reference>
<feature type="non-terminal residue" evidence="1">
    <location>
        <position position="1"/>
    </location>
</feature>
<dbReference type="EMBL" id="JABSTQ010003696">
    <property type="protein sequence ID" value="KAG0443236.1"/>
    <property type="molecule type" value="Genomic_DNA"/>
</dbReference>
<keyword evidence="2" id="KW-1185">Reference proteome</keyword>